<dbReference type="RefSeq" id="XP_047737391.1">
    <property type="nucleotide sequence ID" value="XM_047881435.1"/>
</dbReference>
<gene>
    <name evidence="15 16" type="primary">LOC108668828</name>
    <name evidence="11" type="synonym">MED16</name>
</gene>
<keyword evidence="5" id="KW-0677">Repeat</keyword>
<dbReference type="Pfam" id="PF11635">
    <property type="entry name" value="Med16_N"/>
    <property type="match status" value="1"/>
</dbReference>
<comment type="similarity">
    <text evidence="2 11">Belongs to the Mediator complex subunit 16 family.</text>
</comment>
<evidence type="ECO:0000259" key="12">
    <source>
        <dbReference type="Pfam" id="PF11635"/>
    </source>
</evidence>
<dbReference type="SUPFAM" id="SSF50978">
    <property type="entry name" value="WD40 repeat-like"/>
    <property type="match status" value="1"/>
</dbReference>
<evidence type="ECO:0000256" key="10">
    <source>
        <dbReference type="ARBA" id="ARBA00032015"/>
    </source>
</evidence>
<accession>A0A8B7ND96</accession>
<keyword evidence="9 11" id="KW-0539">Nucleus</keyword>
<dbReference type="InterPro" id="IPR021665">
    <property type="entry name" value="Mediator_Med16_N"/>
</dbReference>
<dbReference type="InterPro" id="IPR048616">
    <property type="entry name" value="MED16_bridge"/>
</dbReference>
<organism evidence="14 16">
    <name type="scientific">Hyalella azteca</name>
    <name type="common">Amphipod</name>
    <dbReference type="NCBI Taxonomy" id="294128"/>
    <lineage>
        <taxon>Eukaryota</taxon>
        <taxon>Metazoa</taxon>
        <taxon>Ecdysozoa</taxon>
        <taxon>Arthropoda</taxon>
        <taxon>Crustacea</taxon>
        <taxon>Multicrustacea</taxon>
        <taxon>Malacostraca</taxon>
        <taxon>Eumalacostraca</taxon>
        <taxon>Peracarida</taxon>
        <taxon>Amphipoda</taxon>
        <taxon>Senticaudata</taxon>
        <taxon>Talitrida</taxon>
        <taxon>Talitroidea</taxon>
        <taxon>Hyalellidae</taxon>
        <taxon>Hyalella</taxon>
    </lineage>
</organism>
<evidence type="ECO:0000313" key="16">
    <source>
        <dbReference type="RefSeq" id="XP_047737391.1"/>
    </source>
</evidence>
<dbReference type="OrthoDB" id="10018574at2759"/>
<comment type="subunit">
    <text evidence="11">Component of the Mediator complex.</text>
</comment>
<dbReference type="GO" id="GO:0045893">
    <property type="term" value="P:positive regulation of DNA-templated transcription"/>
    <property type="evidence" value="ECO:0007669"/>
    <property type="project" value="TreeGrafter"/>
</dbReference>
<evidence type="ECO:0000256" key="3">
    <source>
        <dbReference type="ARBA" id="ARBA00019614"/>
    </source>
</evidence>
<feature type="domain" description="Mediator of RNA polymerase II transcription subunit 16 central helical bridge" evidence="13">
    <location>
        <begin position="518"/>
        <end position="708"/>
    </location>
</feature>
<evidence type="ECO:0000256" key="9">
    <source>
        <dbReference type="ARBA" id="ARBA00023242"/>
    </source>
</evidence>
<evidence type="ECO:0000256" key="5">
    <source>
        <dbReference type="ARBA" id="ARBA00022737"/>
    </source>
</evidence>
<keyword evidence="8 11" id="KW-0804">Transcription</keyword>
<evidence type="ECO:0000256" key="8">
    <source>
        <dbReference type="ARBA" id="ARBA00023163"/>
    </source>
</evidence>
<comment type="function">
    <text evidence="11">Component of the Mediator complex, a coactivator involved in the regulated transcription of nearly all RNA polymerase II-dependent genes. Mediator functions as a bridge to convey information from gene-specific regulatory proteins to the basal RNA polymerase II transcription machinery. Mediator is recruited to promoters by direct interactions with regulatory proteins and serves as a scaffold for the assembly of a functional preinitiation complex with RNA polymerase II and the general transcription factors.</text>
</comment>
<evidence type="ECO:0000256" key="1">
    <source>
        <dbReference type="ARBA" id="ARBA00004123"/>
    </source>
</evidence>
<dbReference type="GO" id="GO:0016592">
    <property type="term" value="C:mediator complex"/>
    <property type="evidence" value="ECO:0007669"/>
    <property type="project" value="InterPro"/>
</dbReference>
<dbReference type="InterPro" id="IPR036322">
    <property type="entry name" value="WD40_repeat_dom_sf"/>
</dbReference>
<name>A0A8B7ND96_HYAAZ</name>
<dbReference type="Proteomes" id="UP000694843">
    <property type="component" value="Unplaced"/>
</dbReference>
<dbReference type="Pfam" id="PF20718">
    <property type="entry name" value="Med16_bridge"/>
    <property type="match status" value="1"/>
</dbReference>
<dbReference type="KEGG" id="hazt:108668828"/>
<protein>
    <recommendedName>
        <fullName evidence="3 11">Mediator of RNA polymerase II transcription subunit 16</fullName>
    </recommendedName>
    <alternativeName>
        <fullName evidence="10 11">Mediator complex subunit 16</fullName>
    </alternativeName>
</protein>
<dbReference type="CTD" id="10025"/>
<keyword evidence="14" id="KW-1185">Reference proteome</keyword>
<evidence type="ECO:0000256" key="6">
    <source>
        <dbReference type="ARBA" id="ARBA00023015"/>
    </source>
</evidence>
<dbReference type="AlphaFoldDB" id="A0A8B7ND96"/>
<evidence type="ECO:0000313" key="14">
    <source>
        <dbReference type="Proteomes" id="UP000694843"/>
    </source>
</evidence>
<dbReference type="RefSeq" id="XP_047737390.1">
    <property type="nucleotide sequence ID" value="XM_047881434.1"/>
</dbReference>
<feature type="domain" description="Mediator complex subunit Med16 N-terminal" evidence="12">
    <location>
        <begin position="118"/>
        <end position="234"/>
    </location>
</feature>
<dbReference type="PANTHER" id="PTHR13224:SF6">
    <property type="entry name" value="MEDIATOR OF RNA POLYMERASE II TRANSCRIPTION SUBUNIT 16"/>
    <property type="match status" value="1"/>
</dbReference>
<proteinExistence type="inferred from homology"/>
<sequence>MMDLRFNVTQPTTSASLQDCRRVCAVSCKNVVAFTQLACPAGDTKKKPIYCITLADLNCPYQSTIITPCSEPVQLLKFSDDGNRLLVVTQGGYVKLLEQTCGALQPDFETISETYLEGETVLAASFLHNGQRPQINLGEVKVNSLYSEKFTLLKHSPSLIAPGGCATDGVVVVTASGLVLVVAIWREDAVETVRRVLGASRGHYTSADIAFAPDGSVSVSAWRPDVVRCWRLCLAHSDLVSGGGEAHENGCRTLPDGADDDAGKLRLSIECCESVCPYRPPLPDSNLRHEPPDSAVPRELASGSSRVTEVVYPVRDDPTLLLLVLVERAAPAAAAADPATDENKSSVGKNTSCYIVQKYRLEEKTQPVFKLFKSSETAAPSPSSITYKTWVLCGEWCSSGGRVVSLGSCERHLFQACQLPHVISVATEDGTITALNLSSLLPMGSYNLVTEDRKRGSSSLPSGGLGTGAAGRPFTVSLAHTWTGLSLVSYDSYGTLSLFSLVKSTDIGNLWPLCVLLLLEYSLVSGQDYWELLINTPPLSVMTVVDRLMDTLSLHGPSYHTKLYSRMLLLKYSILRLSTSSQHRATETMIQAQASAALNFFRQFRPVTADCLSDKCASTLLTSYLENRSSLEQLDLDKSVDQFMMSVNQNLDCQVEPRIGKYLQPLVQYTAEVTLYLLCSIAQTGKGELVRDVKTLQYLREVLFRARVLHRHSKLVAPHIIRKTDSVDVWAQLYRLLTRLMSLMPAEPDASFIDEVVLLETQVLGRSLSLSLPARGYLTTVTSAALSGPATVLHSPVHYQHGEKDEAPPLSNYQLEGGLPPANPRDPLFLHFIPKDAPKLHCSRCWSVRSAEHDPDNPWEQLWSSCCLCSGHWMP</sequence>
<keyword evidence="7 11" id="KW-0010">Activator</keyword>
<evidence type="ECO:0000256" key="11">
    <source>
        <dbReference type="RuleBase" id="RU364149"/>
    </source>
</evidence>
<evidence type="ECO:0000256" key="7">
    <source>
        <dbReference type="ARBA" id="ARBA00023159"/>
    </source>
</evidence>
<comment type="subcellular location">
    <subcellularLocation>
        <location evidence="1 11">Nucleus</location>
    </subcellularLocation>
</comment>
<reference evidence="15 16" key="1">
    <citation type="submission" date="2025-04" db="UniProtKB">
        <authorList>
            <consortium name="RefSeq"/>
        </authorList>
    </citation>
    <scope>IDENTIFICATION</scope>
    <source>
        <tissue evidence="15 16">Whole organism</tissue>
    </source>
</reference>
<keyword evidence="4" id="KW-0853">WD repeat</keyword>
<evidence type="ECO:0000313" key="15">
    <source>
        <dbReference type="RefSeq" id="XP_047737390.1"/>
    </source>
</evidence>
<dbReference type="PANTHER" id="PTHR13224">
    <property type="entry name" value="THYROID HORMONE RECEPTOR-ASSOCIATED PROTEIN-RELATED"/>
    <property type="match status" value="1"/>
</dbReference>
<evidence type="ECO:0000256" key="2">
    <source>
        <dbReference type="ARBA" id="ARBA00006543"/>
    </source>
</evidence>
<dbReference type="GeneID" id="108668828"/>
<keyword evidence="6 11" id="KW-0805">Transcription regulation</keyword>
<evidence type="ECO:0000259" key="13">
    <source>
        <dbReference type="Pfam" id="PF20718"/>
    </source>
</evidence>
<evidence type="ECO:0000256" key="4">
    <source>
        <dbReference type="ARBA" id="ARBA00022574"/>
    </source>
</evidence>
<dbReference type="InterPro" id="IPR048338">
    <property type="entry name" value="Mediator_Med16"/>
</dbReference>